<keyword evidence="2" id="KW-1185">Reference proteome</keyword>
<dbReference type="RefSeq" id="WP_189212540.1">
    <property type="nucleotide sequence ID" value="NZ_BMRB01000004.1"/>
</dbReference>
<dbReference type="InterPro" id="IPR006439">
    <property type="entry name" value="HAD-SF_hydro_IA"/>
</dbReference>
<dbReference type="InterPro" id="IPR036412">
    <property type="entry name" value="HAD-like_sf"/>
</dbReference>
<dbReference type="PANTHER" id="PTHR43481">
    <property type="entry name" value="FRUCTOSE-1-PHOSPHATE PHOSPHATASE"/>
    <property type="match status" value="1"/>
</dbReference>
<dbReference type="PRINTS" id="PR00413">
    <property type="entry name" value="HADHALOGNASE"/>
</dbReference>
<organism evidence="1 2">
    <name type="scientific">Actinokineospora fastidiosa</name>
    <dbReference type="NCBI Taxonomy" id="1816"/>
    <lineage>
        <taxon>Bacteria</taxon>
        <taxon>Bacillati</taxon>
        <taxon>Actinomycetota</taxon>
        <taxon>Actinomycetes</taxon>
        <taxon>Pseudonocardiales</taxon>
        <taxon>Pseudonocardiaceae</taxon>
        <taxon>Actinokineospora</taxon>
    </lineage>
</organism>
<dbReference type="Pfam" id="PF00702">
    <property type="entry name" value="Hydrolase"/>
    <property type="match status" value="1"/>
</dbReference>
<dbReference type="NCBIfam" id="TIGR01509">
    <property type="entry name" value="HAD-SF-IA-v3"/>
    <property type="match status" value="1"/>
</dbReference>
<gene>
    <name evidence="1" type="ORF">GCM10010171_44840</name>
</gene>
<evidence type="ECO:0000313" key="2">
    <source>
        <dbReference type="Proteomes" id="UP000660680"/>
    </source>
</evidence>
<accession>A0A918GN93</accession>
<dbReference type="AlphaFoldDB" id="A0A918GN93"/>
<reference evidence="1" key="2">
    <citation type="submission" date="2020-09" db="EMBL/GenBank/DDBJ databases">
        <authorList>
            <person name="Sun Q."/>
            <person name="Ohkuma M."/>
        </authorList>
    </citation>
    <scope>NUCLEOTIDE SEQUENCE</scope>
    <source>
        <strain evidence="1">JCM 3276</strain>
    </source>
</reference>
<dbReference type="SFLD" id="SFLDG01129">
    <property type="entry name" value="C1.5:_HAD__Beta-PGM__Phosphata"/>
    <property type="match status" value="1"/>
</dbReference>
<dbReference type="InterPro" id="IPR023198">
    <property type="entry name" value="PGP-like_dom2"/>
</dbReference>
<evidence type="ECO:0000313" key="1">
    <source>
        <dbReference type="EMBL" id="GGS44963.1"/>
    </source>
</evidence>
<dbReference type="Gene3D" id="1.10.150.240">
    <property type="entry name" value="Putative phosphatase, domain 2"/>
    <property type="match status" value="1"/>
</dbReference>
<dbReference type="GO" id="GO:0050308">
    <property type="term" value="F:sugar-phosphatase activity"/>
    <property type="evidence" value="ECO:0007669"/>
    <property type="project" value="TreeGrafter"/>
</dbReference>
<protein>
    <submittedName>
        <fullName evidence="1">Glycerol-3-phosphatase</fullName>
    </submittedName>
</protein>
<dbReference type="InterPro" id="IPR023214">
    <property type="entry name" value="HAD_sf"/>
</dbReference>
<name>A0A918GN93_9PSEU</name>
<dbReference type="SFLD" id="SFLDS00003">
    <property type="entry name" value="Haloacid_Dehalogenase"/>
    <property type="match status" value="1"/>
</dbReference>
<dbReference type="SFLD" id="SFLDG01135">
    <property type="entry name" value="C1.5.6:_HAD__Beta-PGM__Phospha"/>
    <property type="match status" value="1"/>
</dbReference>
<proteinExistence type="predicted"/>
<comment type="caution">
    <text evidence="1">The sequence shown here is derived from an EMBL/GenBank/DDBJ whole genome shotgun (WGS) entry which is preliminary data.</text>
</comment>
<dbReference type="Gene3D" id="3.40.50.1000">
    <property type="entry name" value="HAD superfamily/HAD-like"/>
    <property type="match status" value="1"/>
</dbReference>
<reference evidence="1" key="1">
    <citation type="journal article" date="2014" name="Int. J. Syst. Evol. Microbiol.">
        <title>Complete genome sequence of Corynebacterium casei LMG S-19264T (=DSM 44701T), isolated from a smear-ripened cheese.</title>
        <authorList>
            <consortium name="US DOE Joint Genome Institute (JGI-PGF)"/>
            <person name="Walter F."/>
            <person name="Albersmeier A."/>
            <person name="Kalinowski J."/>
            <person name="Ruckert C."/>
        </authorList>
    </citation>
    <scope>NUCLEOTIDE SEQUENCE</scope>
    <source>
        <strain evidence="1">JCM 3276</strain>
    </source>
</reference>
<dbReference type="EMBL" id="BMRB01000004">
    <property type="protein sequence ID" value="GGS44963.1"/>
    <property type="molecule type" value="Genomic_DNA"/>
</dbReference>
<dbReference type="SUPFAM" id="SSF56784">
    <property type="entry name" value="HAD-like"/>
    <property type="match status" value="1"/>
</dbReference>
<dbReference type="PANTHER" id="PTHR43481:SF4">
    <property type="entry name" value="GLYCEROL-1-PHOSPHATE PHOSPHOHYDROLASE 1-RELATED"/>
    <property type="match status" value="1"/>
</dbReference>
<dbReference type="Proteomes" id="UP000660680">
    <property type="component" value="Unassembled WGS sequence"/>
</dbReference>
<dbReference type="InterPro" id="IPR051806">
    <property type="entry name" value="HAD-like_SPP"/>
</dbReference>
<sequence length="230" mass="23860">MTDTQLPITVEVSALLFDMDGTLVDSTAVVERTWRSFAARHRLDPERILAVSHGRRTEETVAEFAPAGVDVRAEALRVIASEVGDTDGIIPVPGAPELLAALPSAGWAVVTSAGRALAEARMAAAGLPMPAVVISADDVRAGKPSPEGYLAAADRLGAAPEDAIVFEDAEAGVRAARASGARTVVVGACAAPSTEGLDRVADLRGVRVEQAAGRLRVSYPSIRIWGMGND</sequence>